<comment type="similarity">
    <text evidence="2">Belongs to the bacterial solute-binding protein 8 family.</text>
</comment>
<dbReference type="Gene3D" id="3.40.50.1980">
    <property type="entry name" value="Nitrogenase molybdenum iron protein domain"/>
    <property type="match status" value="2"/>
</dbReference>
<dbReference type="PROSITE" id="PS51257">
    <property type="entry name" value="PROKAR_LIPOPROTEIN"/>
    <property type="match status" value="1"/>
</dbReference>
<dbReference type="CDD" id="cd01146">
    <property type="entry name" value="FhuD"/>
    <property type="match status" value="1"/>
</dbReference>
<dbReference type="RefSeq" id="WP_344690576.1">
    <property type="nucleotide sequence ID" value="NZ_BAAAVV010000012.1"/>
</dbReference>
<feature type="chain" id="PRO_5045162932" evidence="5">
    <location>
        <begin position="28"/>
        <end position="337"/>
    </location>
</feature>
<evidence type="ECO:0000256" key="4">
    <source>
        <dbReference type="ARBA" id="ARBA00022729"/>
    </source>
</evidence>
<feature type="domain" description="Fe/B12 periplasmic-binding" evidence="6">
    <location>
        <begin position="62"/>
        <end position="333"/>
    </location>
</feature>
<dbReference type="PANTHER" id="PTHR30532:SF24">
    <property type="entry name" value="FERRIC ENTEROBACTIN-BINDING PERIPLASMIC PROTEIN FEPB"/>
    <property type="match status" value="1"/>
</dbReference>
<evidence type="ECO:0000256" key="5">
    <source>
        <dbReference type="SAM" id="SignalP"/>
    </source>
</evidence>
<dbReference type="Pfam" id="PF01497">
    <property type="entry name" value="Peripla_BP_2"/>
    <property type="match status" value="1"/>
</dbReference>
<feature type="signal peptide" evidence="5">
    <location>
        <begin position="1"/>
        <end position="27"/>
    </location>
</feature>
<evidence type="ECO:0000256" key="2">
    <source>
        <dbReference type="ARBA" id="ARBA00008814"/>
    </source>
</evidence>
<evidence type="ECO:0000313" key="8">
    <source>
        <dbReference type="Proteomes" id="UP001499924"/>
    </source>
</evidence>
<proteinExistence type="inferred from homology"/>
<dbReference type="SUPFAM" id="SSF53807">
    <property type="entry name" value="Helical backbone' metal receptor"/>
    <property type="match status" value="1"/>
</dbReference>
<keyword evidence="4 5" id="KW-0732">Signal</keyword>
<accession>A0ABP6PJ92</accession>
<keyword evidence="3" id="KW-0813">Transport</keyword>
<dbReference type="PROSITE" id="PS50983">
    <property type="entry name" value="FE_B12_PBP"/>
    <property type="match status" value="1"/>
</dbReference>
<dbReference type="PANTHER" id="PTHR30532">
    <property type="entry name" value="IRON III DICITRATE-BINDING PERIPLASMIC PROTEIN"/>
    <property type="match status" value="1"/>
</dbReference>
<gene>
    <name evidence="7" type="ORF">GCM10010531_37590</name>
</gene>
<dbReference type="InterPro" id="IPR002491">
    <property type="entry name" value="ABC_transptr_periplasmic_BD"/>
</dbReference>
<protein>
    <submittedName>
        <fullName evidence="7">Iron-siderophore ABC transporter substrate-binding protein</fullName>
    </submittedName>
</protein>
<sequence length="337" mass="35432">MRVRAPLPVLAAVPLALVALVGCGASADETTETSSANGSSDAFPVTIEHTFGETTIEEQPERVVVLGWSAQDTVYALGLDPVGMPSYVYGGGDDGVLPWNEDLYDPEVTTLLDTADGPPLEAIAALQPDVILAPYEGFEESVYDSLSGIAPTVAYPGEPWTTPWREQTRMIGEALGRSAEAEELITEADGRVAEIAAEHPEFEGLTFAYTSMGAEALYLYLPTDPRVQLIEDLGFTVAPAVETLGGDSESSFYAQLALESAPDIESDVIVGFADGLSAEEVAALPIYGQVPAIQDDAAVLIDDESFGAAVSSVSVLSLPYALDQLVDQLAAAAENAR</sequence>
<comment type="caution">
    <text evidence="7">The sequence shown here is derived from an EMBL/GenBank/DDBJ whole genome shotgun (WGS) entry which is preliminary data.</text>
</comment>
<dbReference type="InterPro" id="IPR051313">
    <property type="entry name" value="Bact_iron-sidero_bind"/>
</dbReference>
<name>A0ABP6PJ92_9ACTN</name>
<dbReference type="EMBL" id="BAAAVV010000012">
    <property type="protein sequence ID" value="GAA3180023.1"/>
    <property type="molecule type" value="Genomic_DNA"/>
</dbReference>
<keyword evidence="8" id="KW-1185">Reference proteome</keyword>
<reference evidence="8" key="1">
    <citation type="journal article" date="2019" name="Int. J. Syst. Evol. Microbiol.">
        <title>The Global Catalogue of Microorganisms (GCM) 10K type strain sequencing project: providing services to taxonomists for standard genome sequencing and annotation.</title>
        <authorList>
            <consortium name="The Broad Institute Genomics Platform"/>
            <consortium name="The Broad Institute Genome Sequencing Center for Infectious Disease"/>
            <person name="Wu L."/>
            <person name="Ma J."/>
        </authorList>
    </citation>
    <scope>NUCLEOTIDE SEQUENCE [LARGE SCALE GENOMIC DNA]</scope>
    <source>
        <strain evidence="8">JCM 15614</strain>
    </source>
</reference>
<evidence type="ECO:0000259" key="6">
    <source>
        <dbReference type="PROSITE" id="PS50983"/>
    </source>
</evidence>
<evidence type="ECO:0000313" key="7">
    <source>
        <dbReference type="EMBL" id="GAA3180023.1"/>
    </source>
</evidence>
<organism evidence="7 8">
    <name type="scientific">Blastococcus jejuensis</name>
    <dbReference type="NCBI Taxonomy" id="351224"/>
    <lineage>
        <taxon>Bacteria</taxon>
        <taxon>Bacillati</taxon>
        <taxon>Actinomycetota</taxon>
        <taxon>Actinomycetes</taxon>
        <taxon>Geodermatophilales</taxon>
        <taxon>Geodermatophilaceae</taxon>
        <taxon>Blastococcus</taxon>
    </lineage>
</organism>
<evidence type="ECO:0000256" key="1">
    <source>
        <dbReference type="ARBA" id="ARBA00004196"/>
    </source>
</evidence>
<comment type="subcellular location">
    <subcellularLocation>
        <location evidence="1">Cell envelope</location>
    </subcellularLocation>
</comment>
<evidence type="ECO:0000256" key="3">
    <source>
        <dbReference type="ARBA" id="ARBA00022448"/>
    </source>
</evidence>
<dbReference type="Proteomes" id="UP001499924">
    <property type="component" value="Unassembled WGS sequence"/>
</dbReference>